<comment type="caution">
    <text evidence="3">The sequence shown here is derived from an EMBL/GenBank/DDBJ whole genome shotgun (WGS) entry which is preliminary data.</text>
</comment>
<keyword evidence="1 3" id="KW-0808">Transferase</keyword>
<evidence type="ECO:0000256" key="1">
    <source>
        <dbReference type="ARBA" id="ARBA00022679"/>
    </source>
</evidence>
<dbReference type="STRING" id="93759.A0A1R3I4X5"/>
<proteinExistence type="predicted"/>
<dbReference type="Pfam" id="PF02458">
    <property type="entry name" value="Transferase"/>
    <property type="match status" value="1"/>
</dbReference>
<evidence type="ECO:0000313" key="3">
    <source>
        <dbReference type="EMBL" id="OMO77628.1"/>
    </source>
</evidence>
<reference evidence="4" key="1">
    <citation type="submission" date="2013-09" db="EMBL/GenBank/DDBJ databases">
        <title>Corchorus olitorius genome sequencing.</title>
        <authorList>
            <person name="Alam M."/>
            <person name="Haque M.S."/>
            <person name="Islam M.S."/>
            <person name="Emdad E.M."/>
            <person name="Islam M.M."/>
            <person name="Ahmed B."/>
            <person name="Halim A."/>
            <person name="Hossen Q.M.M."/>
            <person name="Hossain M.Z."/>
            <person name="Ahmed R."/>
            <person name="Khan M.M."/>
            <person name="Islam R."/>
            <person name="Rashid M.M."/>
            <person name="Khan S.A."/>
            <person name="Rahman M.S."/>
            <person name="Alam M."/>
            <person name="Yahiya A.S."/>
            <person name="Khan M.S."/>
            <person name="Azam M.S."/>
            <person name="Haque T."/>
            <person name="Lashkar M.Z.H."/>
            <person name="Akhand A.I."/>
            <person name="Morshed G."/>
            <person name="Roy S."/>
            <person name="Uddin K.S."/>
            <person name="Rabeya T."/>
            <person name="Hossain A.S."/>
            <person name="Chowdhury A."/>
            <person name="Snigdha A.R."/>
            <person name="Mortoza M.S."/>
            <person name="Matin S.A."/>
            <person name="Hoque S.M.E."/>
            <person name="Islam M.K."/>
            <person name="Roy D.K."/>
            <person name="Haider R."/>
            <person name="Moosa M.M."/>
            <person name="Elias S.M."/>
            <person name="Hasan A.M."/>
            <person name="Jahan S."/>
            <person name="Shafiuddin M."/>
            <person name="Mahmood N."/>
            <person name="Shommy N.S."/>
        </authorList>
    </citation>
    <scope>NUCLEOTIDE SEQUENCE [LARGE SCALE GENOMIC DNA]</scope>
    <source>
        <strain evidence="4">cv. O-4</strain>
    </source>
</reference>
<protein>
    <submittedName>
        <fullName evidence="3">Transferase</fullName>
    </submittedName>
</protein>
<evidence type="ECO:0000313" key="4">
    <source>
        <dbReference type="Proteomes" id="UP000187203"/>
    </source>
</evidence>
<accession>A0A1R3I4X5</accession>
<keyword evidence="4" id="KW-1185">Reference proteome</keyword>
<evidence type="ECO:0000256" key="2">
    <source>
        <dbReference type="ARBA" id="ARBA00023315"/>
    </source>
</evidence>
<dbReference type="Gene3D" id="3.30.559.10">
    <property type="entry name" value="Chloramphenicol acetyltransferase-like domain"/>
    <property type="match status" value="2"/>
</dbReference>
<dbReference type="InterPro" id="IPR051504">
    <property type="entry name" value="Plant_metabolite_acyltrans"/>
</dbReference>
<dbReference type="GO" id="GO:0016747">
    <property type="term" value="F:acyltransferase activity, transferring groups other than amino-acyl groups"/>
    <property type="evidence" value="ECO:0007669"/>
    <property type="project" value="UniProtKB-ARBA"/>
</dbReference>
<sequence>MAHKETVEFLYSIHVSPPPASVPTTSLPLTFFDLPWFFIGTVERLFFYEFPHPTSYFMKTTLPTLKRSLSLALQYFFPYAANIMCPQQPGKPYIHYTDGDFVTLTVAEFAADFNHVVANHPRDIKLLHPFVPQLPPSRVAEDGSRVLPILAIQITVFPNSGVCIGTTYNHVVGDGKSFMHFMKSWASLNKSGRSDLTHSPPLLNRDVIKVSDELELAYMRLYWHWVSCFNENENLGPSHYGTVEDKVRATFVLGQAHAERLKQLVSAQCIETELGQLHISTYVVICAFVWVCLIKSKENSSSHNDDGGDDDDDKFHTFVFPFDGRNRLEFPVPTTYFGNCLKACIVDVKISEIRGKNGIGLAAKAIRNKIKQEESCGLQGAEHWMSNYSERQKTGRVTGVAGSPKLHVYEVDFGWGRPCKVELTHIDREPAISLAECRDEQRGIEVGLALKKNHMDDFITVFEQTMNLL</sequence>
<dbReference type="PANTHER" id="PTHR31625">
    <property type="match status" value="1"/>
</dbReference>
<dbReference type="AlphaFoldDB" id="A0A1R3I4X5"/>
<name>A0A1R3I4X5_9ROSI</name>
<dbReference type="OrthoDB" id="1862401at2759"/>
<organism evidence="3 4">
    <name type="scientific">Corchorus olitorius</name>
    <dbReference type="NCBI Taxonomy" id="93759"/>
    <lineage>
        <taxon>Eukaryota</taxon>
        <taxon>Viridiplantae</taxon>
        <taxon>Streptophyta</taxon>
        <taxon>Embryophyta</taxon>
        <taxon>Tracheophyta</taxon>
        <taxon>Spermatophyta</taxon>
        <taxon>Magnoliopsida</taxon>
        <taxon>eudicotyledons</taxon>
        <taxon>Gunneridae</taxon>
        <taxon>Pentapetalae</taxon>
        <taxon>rosids</taxon>
        <taxon>malvids</taxon>
        <taxon>Malvales</taxon>
        <taxon>Malvaceae</taxon>
        <taxon>Grewioideae</taxon>
        <taxon>Apeibeae</taxon>
        <taxon>Corchorus</taxon>
    </lineage>
</organism>
<dbReference type="Proteomes" id="UP000187203">
    <property type="component" value="Unassembled WGS sequence"/>
</dbReference>
<keyword evidence="2" id="KW-0012">Acyltransferase</keyword>
<dbReference type="EMBL" id="AWUE01018906">
    <property type="protein sequence ID" value="OMO77628.1"/>
    <property type="molecule type" value="Genomic_DNA"/>
</dbReference>
<dbReference type="InterPro" id="IPR023213">
    <property type="entry name" value="CAT-like_dom_sf"/>
</dbReference>
<gene>
    <name evidence="3" type="ORF">COLO4_25072</name>
</gene>